<dbReference type="InterPro" id="IPR055398">
    <property type="entry name" value="Rossmann-like_BshC"/>
</dbReference>
<protein>
    <recommendedName>
        <fullName evidence="2">Putative cysteine ligase BshC</fullName>
        <ecNumber evidence="2">6.-.-.-</ecNumber>
    </recommendedName>
</protein>
<feature type="domain" description="Bacillithiol biosynthesis BshC C-terminal coiled-coil" evidence="4">
    <location>
        <begin position="371"/>
        <end position="526"/>
    </location>
</feature>
<name>A0A2S8AFS4_9FLAO</name>
<organism evidence="5 6">
    <name type="scientific">Apibacter adventoris</name>
    <dbReference type="NCBI Taxonomy" id="1679466"/>
    <lineage>
        <taxon>Bacteria</taxon>
        <taxon>Pseudomonadati</taxon>
        <taxon>Bacteroidota</taxon>
        <taxon>Flavobacteriia</taxon>
        <taxon>Flavobacteriales</taxon>
        <taxon>Weeksellaceae</taxon>
        <taxon>Apibacter</taxon>
    </lineage>
</organism>
<evidence type="ECO:0000256" key="2">
    <source>
        <dbReference type="HAMAP-Rule" id="MF_01867"/>
    </source>
</evidence>
<dbReference type="HAMAP" id="MF_01867">
    <property type="entry name" value="BshC"/>
    <property type="match status" value="1"/>
</dbReference>
<dbReference type="EMBL" id="PSZM01000003">
    <property type="protein sequence ID" value="PQL94892.1"/>
    <property type="molecule type" value="Genomic_DNA"/>
</dbReference>
<reference evidence="5 6" key="1">
    <citation type="submission" date="2018-02" db="EMBL/GenBank/DDBJ databases">
        <title>Genome sequences of Apibacter spp., gut symbionts of Asian honey bees.</title>
        <authorList>
            <person name="Kwong W.K."/>
            <person name="Steele M.I."/>
            <person name="Moran N.A."/>
        </authorList>
    </citation>
    <scope>NUCLEOTIDE SEQUENCE [LARGE SCALE GENOMIC DNA]</scope>
    <source>
        <strain evidence="6">wkB301</strain>
    </source>
</reference>
<dbReference type="AlphaFoldDB" id="A0A2S8AFS4"/>
<comment type="caution">
    <text evidence="5">The sequence shown here is derived from an EMBL/GenBank/DDBJ whole genome shotgun (WGS) entry which is preliminary data.</text>
</comment>
<evidence type="ECO:0000313" key="5">
    <source>
        <dbReference type="EMBL" id="PQL94892.1"/>
    </source>
</evidence>
<dbReference type="InterPro" id="IPR011199">
    <property type="entry name" value="Bacillithiol_biosynth_BshC"/>
</dbReference>
<dbReference type="RefSeq" id="WP_105245879.1">
    <property type="nucleotide sequence ID" value="NZ_PSZM01000003.1"/>
</dbReference>
<dbReference type="EC" id="6.-.-.-" evidence="2"/>
<feature type="domain" description="Bacillithiol biosynthesis BshC N-terminal Rossmann-like" evidence="3">
    <location>
        <begin position="10"/>
        <end position="369"/>
    </location>
</feature>
<gene>
    <name evidence="2 5" type="primary">bshC</name>
    <name evidence="5" type="ORF">C4S77_02610</name>
</gene>
<comment type="similarity">
    <text evidence="2">Belongs to the BshC family.</text>
</comment>
<dbReference type="Proteomes" id="UP000238042">
    <property type="component" value="Unassembled WGS sequence"/>
</dbReference>
<evidence type="ECO:0000313" key="6">
    <source>
        <dbReference type="Proteomes" id="UP000238042"/>
    </source>
</evidence>
<evidence type="ECO:0000256" key="1">
    <source>
        <dbReference type="ARBA" id="ARBA00022598"/>
    </source>
</evidence>
<dbReference type="InterPro" id="IPR055399">
    <property type="entry name" value="CC_BshC"/>
</dbReference>
<accession>A0A2S8AFS4</accession>
<proteinExistence type="inferred from homology"/>
<dbReference type="PIRSF" id="PIRSF012535">
    <property type="entry name" value="UCP012535"/>
    <property type="match status" value="1"/>
</dbReference>
<dbReference type="Pfam" id="PF10079">
    <property type="entry name" value="Rossmann-like_BshC"/>
    <property type="match status" value="1"/>
</dbReference>
<dbReference type="NCBIfam" id="TIGR03998">
    <property type="entry name" value="thiol_BshC"/>
    <property type="match status" value="1"/>
</dbReference>
<sequence>MRNRINIAEIPGISPTIKDYLNLGESLAPYYKRTLSFDNLLIQAKDKLSSFSYRSELSEELYNQHKNLDLSDKQKENLLKISQDYTVTITTGHQLNLMSGPLYFIYKILHVIKLCDVINRDQKDYHFVPIYWMATEDHDFKEINHFYVQNKKYEWKGEHTDFVGELPTQELKSVLSEYYESLKYFPKGKELRSIIEQSYFSQSNLSDATRYLVHKLFKEYGLLIIDGNSKNLKKLFIPWVEKDIKEQKSYQIISDTIKLLKPLYKIQVNPRKINFFYHENKERHRIDETNGKYYILGTCNNFSQKEILNQLNENPQKFSPNALMRPVYQEVILPNVAYIGGNAEISYWLELKKYFDNQKIPFPILIPRNSFLLINESQERKMDIYNWKGKRLFLPKKDIIDSVVQQKSDFKFDFLSYKERIQNIFSDLLKESEHTDPSWKNMILAQQKKQLNGLNKINTRFYKAERIKNHELISNFENLHLEIFPHSTWQERIENFSYYYSIYGKKFFNYLYNEISEFESVMNIITI</sequence>
<dbReference type="Pfam" id="PF24850">
    <property type="entry name" value="CC_BshC"/>
    <property type="match status" value="1"/>
</dbReference>
<keyword evidence="6" id="KW-1185">Reference proteome</keyword>
<dbReference type="GO" id="GO:0016874">
    <property type="term" value="F:ligase activity"/>
    <property type="evidence" value="ECO:0007669"/>
    <property type="project" value="UniProtKB-UniRule"/>
</dbReference>
<keyword evidence="1 2" id="KW-0436">Ligase</keyword>
<evidence type="ECO:0000259" key="4">
    <source>
        <dbReference type="Pfam" id="PF24850"/>
    </source>
</evidence>
<evidence type="ECO:0000259" key="3">
    <source>
        <dbReference type="Pfam" id="PF10079"/>
    </source>
</evidence>
<dbReference type="OrthoDB" id="9765151at2"/>